<dbReference type="Proteomes" id="UP001154255">
    <property type="component" value="Unassembled WGS sequence"/>
</dbReference>
<reference evidence="2" key="1">
    <citation type="submission" date="2022-10" db="EMBL/GenBank/DDBJ databases">
        <authorList>
            <person name="Botero Cardona J."/>
        </authorList>
    </citation>
    <scope>NUCLEOTIDE SEQUENCE</scope>
    <source>
        <strain evidence="2">LMG 31819</strain>
    </source>
</reference>
<feature type="non-terminal residue" evidence="2">
    <location>
        <position position="62"/>
    </location>
</feature>
<organism evidence="2 3">
    <name type="scientific">Commensalibacter communis</name>
    <dbReference type="NCBI Taxonomy" id="2972786"/>
    <lineage>
        <taxon>Bacteria</taxon>
        <taxon>Pseudomonadati</taxon>
        <taxon>Pseudomonadota</taxon>
        <taxon>Alphaproteobacteria</taxon>
        <taxon>Acetobacterales</taxon>
        <taxon>Acetobacteraceae</taxon>
    </lineage>
</organism>
<evidence type="ECO:0000313" key="3">
    <source>
        <dbReference type="Proteomes" id="UP001154255"/>
    </source>
</evidence>
<dbReference type="EMBL" id="CAMXCM010000020">
    <property type="protein sequence ID" value="CAI3960371.1"/>
    <property type="molecule type" value="Genomic_DNA"/>
</dbReference>
<evidence type="ECO:0000313" key="2">
    <source>
        <dbReference type="EMBL" id="CAI3960546.1"/>
    </source>
</evidence>
<sequence length="62" mass="7143">MVNYPSNFEITEADIYYDMPASIYHSDPCPTPSLSNSLIRDLLDKSPYHAAWKHPRFITPSK</sequence>
<gene>
    <name evidence="1" type="ORF">R53530_LOCUS2401</name>
    <name evidence="2" type="ORF">R53530_LOCUS2414</name>
</gene>
<accession>A0A9W4TTL1</accession>
<dbReference type="AlphaFoldDB" id="A0A9W4TTL1"/>
<name>A0A9W4TTL1_9PROT</name>
<evidence type="ECO:0000313" key="1">
    <source>
        <dbReference type="EMBL" id="CAI3960371.1"/>
    </source>
</evidence>
<dbReference type="EMBL" id="CAMXCM010000021">
    <property type="protein sequence ID" value="CAI3960546.1"/>
    <property type="molecule type" value="Genomic_DNA"/>
</dbReference>
<proteinExistence type="predicted"/>
<comment type="caution">
    <text evidence="2">The sequence shown here is derived from an EMBL/GenBank/DDBJ whole genome shotgun (WGS) entry which is preliminary data.</text>
</comment>
<protein>
    <submittedName>
        <fullName evidence="2">Uncharacterized protein</fullName>
    </submittedName>
</protein>